<dbReference type="EMBL" id="VLKK01000018">
    <property type="protein sequence ID" value="TWH90522.1"/>
    <property type="molecule type" value="Genomic_DNA"/>
</dbReference>
<dbReference type="InterPro" id="IPR051203">
    <property type="entry name" value="Polysaccharide_Synthase-Rel"/>
</dbReference>
<proteinExistence type="inferred from homology"/>
<comment type="caution">
    <text evidence="4">The sequence shown here is derived from an EMBL/GenBank/DDBJ whole genome shotgun (WGS) entry which is preliminary data.</text>
</comment>
<dbReference type="RefSeq" id="WP_145075162.1">
    <property type="nucleotide sequence ID" value="NZ_JACIIY010000019.1"/>
</dbReference>
<feature type="domain" description="Polysaccharide biosynthesis protein CapD-like" evidence="3">
    <location>
        <begin position="298"/>
        <end position="591"/>
    </location>
</feature>
<feature type="transmembrane region" description="Helical" evidence="2">
    <location>
        <begin position="120"/>
        <end position="144"/>
    </location>
</feature>
<dbReference type="Proteomes" id="UP000316624">
    <property type="component" value="Unassembled WGS sequence"/>
</dbReference>
<protein>
    <submittedName>
        <fullName evidence="4">FlaA1/EpsC-like NDP-sugar epimerase</fullName>
    </submittedName>
</protein>
<accession>A0A562K514</accession>
<dbReference type="InterPro" id="IPR036291">
    <property type="entry name" value="NAD(P)-bd_dom_sf"/>
</dbReference>
<organism evidence="4 5">
    <name type="scientific">Sphingobium wenxiniae (strain DSM 21828 / CGMCC 1.7748 / JZ-1)</name>
    <dbReference type="NCBI Taxonomy" id="595605"/>
    <lineage>
        <taxon>Bacteria</taxon>
        <taxon>Pseudomonadati</taxon>
        <taxon>Pseudomonadota</taxon>
        <taxon>Alphaproteobacteria</taxon>
        <taxon>Sphingomonadales</taxon>
        <taxon>Sphingomonadaceae</taxon>
        <taxon>Sphingobium</taxon>
    </lineage>
</organism>
<evidence type="ECO:0000259" key="3">
    <source>
        <dbReference type="Pfam" id="PF02719"/>
    </source>
</evidence>
<keyword evidence="2" id="KW-0472">Membrane</keyword>
<dbReference type="PANTHER" id="PTHR43318:SF1">
    <property type="entry name" value="POLYSACCHARIDE BIOSYNTHESIS PROTEIN EPSC-RELATED"/>
    <property type="match status" value="1"/>
</dbReference>
<reference evidence="4 5" key="1">
    <citation type="journal article" date="2015" name="Stand. Genomic Sci.">
        <title>Genomic Encyclopedia of Bacterial and Archaeal Type Strains, Phase III: the genomes of soil and plant-associated and newly described type strains.</title>
        <authorList>
            <person name="Whitman W.B."/>
            <person name="Woyke T."/>
            <person name="Klenk H.P."/>
            <person name="Zhou Y."/>
            <person name="Lilburn T.G."/>
            <person name="Beck B.J."/>
            <person name="De Vos P."/>
            <person name="Vandamme P."/>
            <person name="Eisen J.A."/>
            <person name="Garrity G."/>
            <person name="Hugenholtz P."/>
            <person name="Kyrpides N.C."/>
        </authorList>
    </citation>
    <scope>NUCLEOTIDE SEQUENCE [LARGE SCALE GENOMIC DNA]</scope>
    <source>
        <strain evidence="4 5">CGMCC 1.7748</strain>
    </source>
</reference>
<feature type="transmembrane region" description="Helical" evidence="2">
    <location>
        <begin position="55"/>
        <end position="74"/>
    </location>
</feature>
<evidence type="ECO:0000313" key="5">
    <source>
        <dbReference type="Proteomes" id="UP000316624"/>
    </source>
</evidence>
<evidence type="ECO:0000256" key="2">
    <source>
        <dbReference type="SAM" id="Phobius"/>
    </source>
</evidence>
<feature type="transmembrane region" description="Helical" evidence="2">
    <location>
        <begin position="26"/>
        <end position="49"/>
    </location>
</feature>
<dbReference type="Pfam" id="PF02719">
    <property type="entry name" value="Polysacc_synt_2"/>
    <property type="match status" value="1"/>
</dbReference>
<evidence type="ECO:0000313" key="4">
    <source>
        <dbReference type="EMBL" id="TWH90522.1"/>
    </source>
</evidence>
<dbReference type="AlphaFoldDB" id="A0A562K514"/>
<dbReference type="CDD" id="cd05237">
    <property type="entry name" value="UDP_invert_4-6DH_SDR_e"/>
    <property type="match status" value="1"/>
</dbReference>
<dbReference type="Pfam" id="PF13727">
    <property type="entry name" value="CoA_binding_3"/>
    <property type="match status" value="1"/>
</dbReference>
<dbReference type="Gene3D" id="3.40.50.720">
    <property type="entry name" value="NAD(P)-binding Rossmann-like Domain"/>
    <property type="match status" value="2"/>
</dbReference>
<keyword evidence="5" id="KW-1185">Reference proteome</keyword>
<feature type="transmembrane region" description="Helical" evidence="2">
    <location>
        <begin position="94"/>
        <end position="114"/>
    </location>
</feature>
<dbReference type="InterPro" id="IPR029063">
    <property type="entry name" value="SAM-dependent_MTases_sf"/>
</dbReference>
<evidence type="ECO:0000256" key="1">
    <source>
        <dbReference type="ARBA" id="ARBA00007430"/>
    </source>
</evidence>
<gene>
    <name evidence="4" type="ORF">IQ35_03346</name>
</gene>
<dbReference type="PANTHER" id="PTHR43318">
    <property type="entry name" value="UDP-N-ACETYLGLUCOSAMINE 4,6-DEHYDRATASE"/>
    <property type="match status" value="1"/>
</dbReference>
<comment type="similarity">
    <text evidence="1">Belongs to the polysaccharide synthase family.</text>
</comment>
<dbReference type="InterPro" id="IPR003869">
    <property type="entry name" value="Polysac_CapD-like"/>
</dbReference>
<sequence length="640" mass="71333">MTKETQSALLNALEALTRLPRSARKWMVFGFDCLLCLIAAWVAFALRLGEWPHDLHALLILTATTLLFWTVIAWPTGLYRNLIRFSGARASGRLFYACALLGIPLTIIFGFIQIDGVPRTIAVLHPIIFFLLMLFLRLSLRFVVSDYLHLARGRTEERRRLLIYGAGRGGQQLANSLRQEPHLVLVGYIDDDERLSNQQLDGITVWHSSILDSVLEERRVDEVVLAIPSALRVRRREIVEALQARKIRVRMLPGIGQLIDGHFAVSDIRDVQVEDLLGRDAVAPNELLMGRSLLSKNVLVTGAGGSIGSELCRQIIHSRPKRLILVEQSEYFLYAIEGELRRLALAEGCEVELIPELADVADRDSVFRIFRRWQPETVYHAAAYKHVPLVESNPIAGMRNNIFSTLYCALAAEAVGVRRFILVSTDKAVRPTNIMGASKRVCELILQARAQEQNKTLFTMVRFGNVLGSSGSVVPLFKQQIAAGGPVTITHREVTRYFMTIPEASQLVIQAGGMAEGGEVFVLDMGQPVLIRDLAETMVKLSGLSVCDATTPEGDIEIVEVGLRPGEKLYEELLIGHNPAPTVHSRIMQAREAVHPWNSLSDILEDLTDYLRHGDASEALSILYKLVPEYNRPAYEAAAQ</sequence>
<dbReference type="SUPFAM" id="SSF53335">
    <property type="entry name" value="S-adenosyl-L-methionine-dependent methyltransferases"/>
    <property type="match status" value="1"/>
</dbReference>
<keyword evidence="2" id="KW-1133">Transmembrane helix</keyword>
<name>A0A562K514_SPHWJ</name>
<keyword evidence="2" id="KW-0812">Transmembrane</keyword>
<dbReference type="SUPFAM" id="SSF51735">
    <property type="entry name" value="NAD(P)-binding Rossmann-fold domains"/>
    <property type="match status" value="1"/>
</dbReference>